<dbReference type="Pfam" id="PF00205">
    <property type="entry name" value="TPP_enzyme_M"/>
    <property type="match status" value="1"/>
</dbReference>
<accession>A0A0W8GAF3</accession>
<dbReference type="EC" id="2.2.1.6" evidence="6"/>
<dbReference type="InterPro" id="IPR029035">
    <property type="entry name" value="DHS-like_NAD/FAD-binding_dom"/>
</dbReference>
<dbReference type="NCBIfam" id="TIGR00118">
    <property type="entry name" value="acolac_lg"/>
    <property type="match status" value="1"/>
</dbReference>
<evidence type="ECO:0000256" key="5">
    <source>
        <dbReference type="ARBA" id="ARBA00007812"/>
    </source>
</evidence>
<evidence type="ECO:0000256" key="3">
    <source>
        <dbReference type="ARBA" id="ARBA00004974"/>
    </source>
</evidence>
<evidence type="ECO:0000256" key="1">
    <source>
        <dbReference type="ARBA" id="ARBA00001946"/>
    </source>
</evidence>
<comment type="caution">
    <text evidence="17">The sequence shown here is derived from an EMBL/GenBank/DDBJ whole genome shotgun (WGS) entry which is preliminary data.</text>
</comment>
<comment type="pathway">
    <text evidence="3">Amino-acid biosynthesis; L-isoleucine biosynthesis; L-isoleucine from 2-oxobutanoate: step 1/4.</text>
</comment>
<dbReference type="GO" id="GO:0003984">
    <property type="term" value="F:acetolactate synthase activity"/>
    <property type="evidence" value="ECO:0007669"/>
    <property type="project" value="UniProtKB-EC"/>
</dbReference>
<dbReference type="InterPro" id="IPR029061">
    <property type="entry name" value="THDP-binding"/>
</dbReference>
<feature type="domain" description="Thiamine pyrophosphate enzyme N-terminal TPP-binding" evidence="16">
    <location>
        <begin position="5"/>
        <end position="117"/>
    </location>
</feature>
<evidence type="ECO:0000256" key="11">
    <source>
        <dbReference type="ARBA" id="ARBA00023052"/>
    </source>
</evidence>
<keyword evidence="10" id="KW-0460">Magnesium</keyword>
<dbReference type="Gene3D" id="3.40.50.1220">
    <property type="entry name" value="TPP-binding domain"/>
    <property type="match status" value="1"/>
</dbReference>
<dbReference type="Pfam" id="PF02776">
    <property type="entry name" value="TPP_enzyme_N"/>
    <property type="match status" value="1"/>
</dbReference>
<comment type="similarity">
    <text evidence="5 13">Belongs to the TPP enzyme family.</text>
</comment>
<dbReference type="GO" id="GO:0000287">
    <property type="term" value="F:magnesium ion binding"/>
    <property type="evidence" value="ECO:0007669"/>
    <property type="project" value="InterPro"/>
</dbReference>
<evidence type="ECO:0000256" key="9">
    <source>
        <dbReference type="ARBA" id="ARBA00022723"/>
    </source>
</evidence>
<keyword evidence="11 13" id="KW-0786">Thiamine pyrophosphate</keyword>
<comment type="pathway">
    <text evidence="4">Amino-acid biosynthesis; L-valine biosynthesis; L-valine from pyruvate: step 1/4.</text>
</comment>
<dbReference type="InterPro" id="IPR045229">
    <property type="entry name" value="TPP_enz"/>
</dbReference>
<dbReference type="FunFam" id="3.40.50.1220:FF:000008">
    <property type="entry name" value="Acetolactate synthase"/>
    <property type="match status" value="1"/>
</dbReference>
<comment type="cofactor">
    <cofactor evidence="1">
        <name>Mg(2+)</name>
        <dbReference type="ChEBI" id="CHEBI:18420"/>
    </cofactor>
</comment>
<dbReference type="FunFam" id="3.40.50.970:FF:000007">
    <property type="entry name" value="Acetolactate synthase"/>
    <property type="match status" value="1"/>
</dbReference>
<keyword evidence="7" id="KW-0028">Amino-acid biosynthesis</keyword>
<evidence type="ECO:0000259" key="16">
    <source>
        <dbReference type="Pfam" id="PF02776"/>
    </source>
</evidence>
<evidence type="ECO:0000256" key="7">
    <source>
        <dbReference type="ARBA" id="ARBA00022605"/>
    </source>
</evidence>
<dbReference type="CDD" id="cd02015">
    <property type="entry name" value="TPP_AHAS"/>
    <property type="match status" value="1"/>
</dbReference>
<evidence type="ECO:0000256" key="13">
    <source>
        <dbReference type="RuleBase" id="RU362132"/>
    </source>
</evidence>
<reference evidence="17" key="1">
    <citation type="journal article" date="2015" name="Proc. Natl. Acad. Sci. U.S.A.">
        <title>Networks of energetic and metabolic interactions define dynamics in microbial communities.</title>
        <authorList>
            <person name="Embree M."/>
            <person name="Liu J.K."/>
            <person name="Al-Bassam M.M."/>
            <person name="Zengler K."/>
        </authorList>
    </citation>
    <scope>NUCLEOTIDE SEQUENCE</scope>
</reference>
<organism evidence="17">
    <name type="scientific">hydrocarbon metagenome</name>
    <dbReference type="NCBI Taxonomy" id="938273"/>
    <lineage>
        <taxon>unclassified sequences</taxon>
        <taxon>metagenomes</taxon>
        <taxon>ecological metagenomes</taxon>
    </lineage>
</organism>
<dbReference type="PROSITE" id="PS00187">
    <property type="entry name" value="TPP_ENZYMES"/>
    <property type="match status" value="1"/>
</dbReference>
<dbReference type="GO" id="GO:0030976">
    <property type="term" value="F:thiamine pyrophosphate binding"/>
    <property type="evidence" value="ECO:0007669"/>
    <property type="project" value="InterPro"/>
</dbReference>
<dbReference type="GO" id="GO:0009099">
    <property type="term" value="P:L-valine biosynthetic process"/>
    <property type="evidence" value="ECO:0007669"/>
    <property type="project" value="UniProtKB-UniPathway"/>
</dbReference>
<dbReference type="InterPro" id="IPR039368">
    <property type="entry name" value="AHAS_TPP"/>
</dbReference>
<evidence type="ECO:0000313" key="17">
    <source>
        <dbReference type="EMBL" id="KUG30096.1"/>
    </source>
</evidence>
<dbReference type="GO" id="GO:0005948">
    <property type="term" value="C:acetolactate synthase complex"/>
    <property type="evidence" value="ECO:0007669"/>
    <property type="project" value="TreeGrafter"/>
</dbReference>
<keyword evidence="12" id="KW-0100">Branched-chain amino acid biosynthesis</keyword>
<gene>
    <name evidence="17" type="ORF">ASZ90_000008</name>
</gene>
<dbReference type="SUPFAM" id="SSF52518">
    <property type="entry name" value="Thiamin diphosphate-binding fold (THDP-binding)"/>
    <property type="match status" value="2"/>
</dbReference>
<dbReference type="SUPFAM" id="SSF52467">
    <property type="entry name" value="DHS-like NAD/FAD-binding domain"/>
    <property type="match status" value="1"/>
</dbReference>
<dbReference type="UniPathway" id="UPA00047">
    <property type="reaction ID" value="UER00055"/>
</dbReference>
<feature type="domain" description="Thiamine pyrophosphate enzyme TPP-binding" evidence="15">
    <location>
        <begin position="379"/>
        <end position="527"/>
    </location>
</feature>
<evidence type="ECO:0000256" key="2">
    <source>
        <dbReference type="ARBA" id="ARBA00001964"/>
    </source>
</evidence>
<dbReference type="CDD" id="cd07035">
    <property type="entry name" value="TPP_PYR_POX_like"/>
    <property type="match status" value="1"/>
</dbReference>
<evidence type="ECO:0000256" key="8">
    <source>
        <dbReference type="ARBA" id="ARBA00022679"/>
    </source>
</evidence>
<dbReference type="GO" id="GO:0050660">
    <property type="term" value="F:flavin adenine dinucleotide binding"/>
    <property type="evidence" value="ECO:0007669"/>
    <property type="project" value="InterPro"/>
</dbReference>
<dbReference type="EMBL" id="LNQE01000002">
    <property type="protein sequence ID" value="KUG30096.1"/>
    <property type="molecule type" value="Genomic_DNA"/>
</dbReference>
<proteinExistence type="inferred from homology"/>
<sequence>MPTKSGADIIARLIERQGVSIVPGIPGGANLPLYDALAASSIRHILARHEQGAAFMAQGMARVSGKPAVCLATSGPGATNLVTAIADAFMDSIPLVCITGQVPRAMIGTDAFQEVDMAGVCAPVCKKAYRVHSAAELLRVIPEAFSLAASGRPGPVVVDVPRDVQTETATFARWPEPGRPAEAPEACPEGIEKAARIINQAKRPILYLGGGATRSGAAALARRIMEKAAIPAVQSLMGLGVIPSRHPLNLGMLGMHASPWANLALHECDALIAVGARFDDRATGKVAAFCPEAAVVHIDIDPGQIHKIKAAHVGIIADAASALADLEPFIEKKARTSWVARMAVLKRQHAAPEPRPGTPRAIIRTAAALAGDTAIVVTDVGQNQMWTARHYPFTTPGRWLTSGGLGTMGFGLPAAIGATLAEPRTPVVLFCGDGGMLMNIQEMATAAEIKATMTVVLFDNAGLGLVRQQQDLFMGGRRFATDYRARVDYPAVARGFGWRVFDLEKGGDATETLARAMGAKGPCLVRVPVDTAAKVYPMVAPGEANTRMIGGNLPSPEMLREKAAV</sequence>
<dbReference type="AlphaFoldDB" id="A0A0W8GAF3"/>
<dbReference type="InterPro" id="IPR000399">
    <property type="entry name" value="TPP-bd_CS"/>
</dbReference>
<evidence type="ECO:0000256" key="4">
    <source>
        <dbReference type="ARBA" id="ARBA00005025"/>
    </source>
</evidence>
<evidence type="ECO:0000256" key="6">
    <source>
        <dbReference type="ARBA" id="ARBA00013145"/>
    </source>
</evidence>
<dbReference type="PANTHER" id="PTHR18968">
    <property type="entry name" value="THIAMINE PYROPHOSPHATE ENZYMES"/>
    <property type="match status" value="1"/>
</dbReference>
<evidence type="ECO:0000259" key="14">
    <source>
        <dbReference type="Pfam" id="PF00205"/>
    </source>
</evidence>
<dbReference type="UniPathway" id="UPA00049">
    <property type="reaction ID" value="UER00059"/>
</dbReference>
<dbReference type="Pfam" id="PF02775">
    <property type="entry name" value="TPP_enzyme_C"/>
    <property type="match status" value="1"/>
</dbReference>
<dbReference type="GO" id="GO:0009097">
    <property type="term" value="P:isoleucine biosynthetic process"/>
    <property type="evidence" value="ECO:0007669"/>
    <property type="project" value="UniProtKB-UniPathway"/>
</dbReference>
<evidence type="ECO:0000259" key="15">
    <source>
        <dbReference type="Pfam" id="PF02775"/>
    </source>
</evidence>
<feature type="domain" description="Thiamine pyrophosphate enzyme central" evidence="14">
    <location>
        <begin position="191"/>
        <end position="326"/>
    </location>
</feature>
<dbReference type="InterPro" id="IPR011766">
    <property type="entry name" value="TPP_enzyme_TPP-bd"/>
</dbReference>
<comment type="cofactor">
    <cofactor evidence="2">
        <name>thiamine diphosphate</name>
        <dbReference type="ChEBI" id="CHEBI:58937"/>
    </cofactor>
</comment>
<dbReference type="PANTHER" id="PTHR18968:SF170">
    <property type="entry name" value="ACETOLACTATE SYNTHASE ISOZYME 1 LARGE SUBUNIT"/>
    <property type="match status" value="1"/>
</dbReference>
<keyword evidence="8 17" id="KW-0808">Transferase</keyword>
<dbReference type="InterPro" id="IPR012846">
    <property type="entry name" value="Acetolactate_synth_lsu"/>
</dbReference>
<keyword evidence="9" id="KW-0479">Metal-binding</keyword>
<dbReference type="Gene3D" id="3.40.50.970">
    <property type="match status" value="2"/>
</dbReference>
<dbReference type="InterPro" id="IPR012001">
    <property type="entry name" value="Thiamin_PyroP_enz_TPP-bd_dom"/>
</dbReference>
<dbReference type="InterPro" id="IPR012000">
    <property type="entry name" value="Thiamin_PyroP_enz_cen_dom"/>
</dbReference>
<evidence type="ECO:0000256" key="10">
    <source>
        <dbReference type="ARBA" id="ARBA00022842"/>
    </source>
</evidence>
<evidence type="ECO:0000256" key="12">
    <source>
        <dbReference type="ARBA" id="ARBA00023304"/>
    </source>
</evidence>
<name>A0A0W8GAF3_9ZZZZ</name>
<protein>
    <recommendedName>
        <fullName evidence="6">acetolactate synthase</fullName>
        <ecNumber evidence="6">2.2.1.6</ecNumber>
    </recommendedName>
</protein>